<name>A0A2M7SFK0_9BACT</name>
<proteinExistence type="predicted"/>
<keyword evidence="1" id="KW-0812">Transmembrane</keyword>
<evidence type="ECO:0000313" key="2">
    <source>
        <dbReference type="EMBL" id="PIZ18264.1"/>
    </source>
</evidence>
<evidence type="ECO:0000313" key="3">
    <source>
        <dbReference type="Proteomes" id="UP000229307"/>
    </source>
</evidence>
<reference evidence="3" key="1">
    <citation type="submission" date="2017-09" db="EMBL/GenBank/DDBJ databases">
        <title>Depth-based differentiation of microbial function through sediment-hosted aquifers and enrichment of novel symbionts in the deep terrestrial subsurface.</title>
        <authorList>
            <person name="Probst A.J."/>
            <person name="Ladd B."/>
            <person name="Jarett J.K."/>
            <person name="Geller-Mcgrath D.E."/>
            <person name="Sieber C.M.K."/>
            <person name="Emerson J.B."/>
            <person name="Anantharaman K."/>
            <person name="Thomas B.C."/>
            <person name="Malmstrom R."/>
            <person name="Stieglmeier M."/>
            <person name="Klingl A."/>
            <person name="Woyke T."/>
            <person name="Ryan C.M."/>
            <person name="Banfield J.F."/>
        </authorList>
    </citation>
    <scope>NUCLEOTIDE SEQUENCE [LARGE SCALE GENOMIC DNA]</scope>
</reference>
<organism evidence="2 3">
    <name type="scientific">Candidatus Desantisbacteria bacterium CG_4_10_14_0_8_um_filter_48_22</name>
    <dbReference type="NCBI Taxonomy" id="1974543"/>
    <lineage>
        <taxon>Bacteria</taxon>
        <taxon>Candidatus Desantisiibacteriota</taxon>
    </lineage>
</organism>
<sequence length="137" mass="16448">MLRQVLFKVDIFIWIYIPFLILWTIIKVQKFRKMSIEELLKKRGCGWKKYNTLEELVSLDVPRTKKVIKIYYIASIVLIGYVLKLSLIPYMFSSKNIRTDFLYLGLYLLSLYPIFFCLIALMKARIKRINELVKEKK</sequence>
<dbReference type="AlphaFoldDB" id="A0A2M7SFK0"/>
<accession>A0A2M7SFK0</accession>
<feature type="transmembrane region" description="Helical" evidence="1">
    <location>
        <begin position="6"/>
        <end position="26"/>
    </location>
</feature>
<feature type="transmembrane region" description="Helical" evidence="1">
    <location>
        <begin position="104"/>
        <end position="122"/>
    </location>
</feature>
<evidence type="ECO:0000256" key="1">
    <source>
        <dbReference type="SAM" id="Phobius"/>
    </source>
</evidence>
<dbReference type="EMBL" id="PFMR01000013">
    <property type="protein sequence ID" value="PIZ18264.1"/>
    <property type="molecule type" value="Genomic_DNA"/>
</dbReference>
<feature type="transmembrane region" description="Helical" evidence="1">
    <location>
        <begin position="70"/>
        <end position="92"/>
    </location>
</feature>
<keyword evidence="1" id="KW-0472">Membrane</keyword>
<keyword evidence="1" id="KW-1133">Transmembrane helix</keyword>
<gene>
    <name evidence="2" type="ORF">COY52_00355</name>
</gene>
<comment type="caution">
    <text evidence="2">The sequence shown here is derived from an EMBL/GenBank/DDBJ whole genome shotgun (WGS) entry which is preliminary data.</text>
</comment>
<dbReference type="Proteomes" id="UP000229307">
    <property type="component" value="Unassembled WGS sequence"/>
</dbReference>
<protein>
    <submittedName>
        <fullName evidence="2">Uncharacterized protein</fullName>
    </submittedName>
</protein>